<proteinExistence type="predicted"/>
<accession>A0AAX6IIY8</accession>
<keyword evidence="1" id="KW-0472">Membrane</keyword>
<keyword evidence="1" id="KW-0812">Transmembrane</keyword>
<feature type="transmembrane region" description="Helical" evidence="1">
    <location>
        <begin position="43"/>
        <end position="64"/>
    </location>
</feature>
<keyword evidence="1" id="KW-1133">Transmembrane helix</keyword>
<comment type="caution">
    <text evidence="2">The sequence shown here is derived from an EMBL/GenBank/DDBJ whole genome shotgun (WGS) entry which is preliminary data.</text>
</comment>
<reference evidence="2" key="1">
    <citation type="journal article" date="2023" name="GigaByte">
        <title>Genome assembly of the bearded iris, Iris pallida Lam.</title>
        <authorList>
            <person name="Bruccoleri R.E."/>
            <person name="Oakeley E.J."/>
            <person name="Faust A.M.E."/>
            <person name="Altorfer M."/>
            <person name="Dessus-Babus S."/>
            <person name="Burckhardt D."/>
            <person name="Oertli M."/>
            <person name="Naumann U."/>
            <person name="Petersen F."/>
            <person name="Wong J."/>
        </authorList>
    </citation>
    <scope>NUCLEOTIDE SEQUENCE</scope>
    <source>
        <strain evidence="2">GSM-AAB239-AS_SAM_17_03QT</strain>
    </source>
</reference>
<sequence length="87" mass="9870">MGTNTIIMCQHRCTCFLDNCSSSFSLYTYDVVTTDACKFICGLPWYVLTVNLYFLVAVYVNMIYIRDGACNFLTALVYSNSMMSIIP</sequence>
<dbReference type="Proteomes" id="UP001140949">
    <property type="component" value="Unassembled WGS sequence"/>
</dbReference>
<evidence type="ECO:0000313" key="2">
    <source>
        <dbReference type="EMBL" id="KAJ6853172.1"/>
    </source>
</evidence>
<gene>
    <name evidence="2" type="ORF">M6B38_251525</name>
</gene>
<reference evidence="2" key="2">
    <citation type="submission" date="2023-04" db="EMBL/GenBank/DDBJ databases">
        <authorList>
            <person name="Bruccoleri R.E."/>
            <person name="Oakeley E.J."/>
            <person name="Faust A.-M."/>
            <person name="Dessus-Babus S."/>
            <person name="Altorfer M."/>
            <person name="Burckhardt D."/>
            <person name="Oertli M."/>
            <person name="Naumann U."/>
            <person name="Petersen F."/>
            <person name="Wong J."/>
        </authorList>
    </citation>
    <scope>NUCLEOTIDE SEQUENCE</scope>
    <source>
        <strain evidence="2">GSM-AAB239-AS_SAM_17_03QT</strain>
        <tissue evidence="2">Leaf</tissue>
    </source>
</reference>
<evidence type="ECO:0000256" key="1">
    <source>
        <dbReference type="SAM" id="Phobius"/>
    </source>
</evidence>
<organism evidence="2 3">
    <name type="scientific">Iris pallida</name>
    <name type="common">Sweet iris</name>
    <dbReference type="NCBI Taxonomy" id="29817"/>
    <lineage>
        <taxon>Eukaryota</taxon>
        <taxon>Viridiplantae</taxon>
        <taxon>Streptophyta</taxon>
        <taxon>Embryophyta</taxon>
        <taxon>Tracheophyta</taxon>
        <taxon>Spermatophyta</taxon>
        <taxon>Magnoliopsida</taxon>
        <taxon>Liliopsida</taxon>
        <taxon>Asparagales</taxon>
        <taxon>Iridaceae</taxon>
        <taxon>Iridoideae</taxon>
        <taxon>Irideae</taxon>
        <taxon>Iris</taxon>
    </lineage>
</organism>
<dbReference type="EMBL" id="JANAVB010000999">
    <property type="protein sequence ID" value="KAJ6853172.1"/>
    <property type="molecule type" value="Genomic_DNA"/>
</dbReference>
<keyword evidence="3" id="KW-1185">Reference proteome</keyword>
<name>A0AAX6IIY8_IRIPA</name>
<evidence type="ECO:0000313" key="3">
    <source>
        <dbReference type="Proteomes" id="UP001140949"/>
    </source>
</evidence>
<protein>
    <submittedName>
        <fullName evidence="2">WRKY transcription factor 49</fullName>
    </submittedName>
</protein>
<dbReference type="AlphaFoldDB" id="A0AAX6IIY8"/>